<gene>
    <name evidence="1" type="ordered locus">KKY_2500</name>
</gene>
<reference evidence="1 2" key="1">
    <citation type="journal article" date="2012" name="J. Bacteriol.">
        <title>Complete genome sequence of Pelagibacterium halotolerans B2T.</title>
        <authorList>
            <person name="Huo Y.Y."/>
            <person name="Cheng H."/>
            <person name="Han X.F."/>
            <person name="Jiang X.W."/>
            <person name="Sun C."/>
            <person name="Zhang X.Q."/>
            <person name="Zhu X.F."/>
            <person name="Liu Y.F."/>
            <person name="Li P.F."/>
            <person name="Ni P.X."/>
            <person name="Wu M."/>
        </authorList>
    </citation>
    <scope>NUCLEOTIDE SEQUENCE [LARGE SCALE GENOMIC DNA]</scope>
    <source>
        <strain evidence="2">DSM 22347 / JCM 15775 / CGMCC 1.7692 / B2</strain>
    </source>
</reference>
<evidence type="ECO:0000313" key="2">
    <source>
        <dbReference type="Proteomes" id="UP000008850"/>
    </source>
</evidence>
<dbReference type="Gene3D" id="3.30.70.1060">
    <property type="entry name" value="Dimeric alpha+beta barrel"/>
    <property type="match status" value="1"/>
</dbReference>
<name>G4R9Y1_PELHB</name>
<keyword evidence="2" id="KW-1185">Reference proteome</keyword>
<dbReference type="eggNOG" id="ENOG5032TXG">
    <property type="taxonomic scope" value="Bacteria"/>
</dbReference>
<organism evidence="1 2">
    <name type="scientific">Pelagibacterium halotolerans (strain DSM 22347 / JCM 15775 / CGMCC 1.7692 / B2)</name>
    <dbReference type="NCBI Taxonomy" id="1082931"/>
    <lineage>
        <taxon>Bacteria</taxon>
        <taxon>Pseudomonadati</taxon>
        <taxon>Pseudomonadota</taxon>
        <taxon>Alphaproteobacteria</taxon>
        <taxon>Hyphomicrobiales</taxon>
        <taxon>Devosiaceae</taxon>
        <taxon>Pelagibacterium</taxon>
    </lineage>
</organism>
<protein>
    <recommendedName>
        <fullName evidence="3">YCII-related domain-containing protein</fullName>
    </recommendedName>
</protein>
<proteinExistence type="predicted"/>
<accession>G4R9Y1</accession>
<dbReference type="Proteomes" id="UP000008850">
    <property type="component" value="Chromosome"/>
</dbReference>
<dbReference type="EMBL" id="CP003075">
    <property type="protein sequence ID" value="AEQ52508.1"/>
    <property type="molecule type" value="Genomic_DNA"/>
</dbReference>
<dbReference type="KEGG" id="phl:KKY_2500"/>
<dbReference type="STRING" id="1082931.KKY_2500"/>
<dbReference type="RefSeq" id="WP_014131657.1">
    <property type="nucleotide sequence ID" value="NC_016078.1"/>
</dbReference>
<sequence>MAKFLAIYTGTATATEKAQAEGRVDEAAGMKAWGEWMDANASRVVDPGGPLGKTKKIGPGGVADITNTAAAYMIVEAPDHEAAAEMFRNHAHFTHFPGEGVEVMPILQMPAGD</sequence>
<dbReference type="HOGENOM" id="CLU_130902_4_0_5"/>
<dbReference type="AlphaFoldDB" id="G4R9Y1"/>
<evidence type="ECO:0000313" key="1">
    <source>
        <dbReference type="EMBL" id="AEQ52508.1"/>
    </source>
</evidence>
<evidence type="ECO:0008006" key="3">
    <source>
        <dbReference type="Google" id="ProtNLM"/>
    </source>
</evidence>